<proteinExistence type="predicted"/>
<organism evidence="1 2">
    <name type="scientific">Aulographum hederae CBS 113979</name>
    <dbReference type="NCBI Taxonomy" id="1176131"/>
    <lineage>
        <taxon>Eukaryota</taxon>
        <taxon>Fungi</taxon>
        <taxon>Dikarya</taxon>
        <taxon>Ascomycota</taxon>
        <taxon>Pezizomycotina</taxon>
        <taxon>Dothideomycetes</taxon>
        <taxon>Pleosporomycetidae</taxon>
        <taxon>Aulographales</taxon>
        <taxon>Aulographaceae</taxon>
    </lineage>
</organism>
<sequence>MNFHCSQSSILSPSSSAMISKSTVLKIASGLVRSVCKPCLSQCPKHSTISITVAPNECLSHDIVLRAPENTLSGSSEKGGIEKISIAIRERRG</sequence>
<protein>
    <submittedName>
        <fullName evidence="1">Uncharacterized protein</fullName>
    </submittedName>
</protein>
<evidence type="ECO:0000313" key="2">
    <source>
        <dbReference type="Proteomes" id="UP000800041"/>
    </source>
</evidence>
<gene>
    <name evidence="1" type="ORF">K402DRAFT_11844</name>
</gene>
<keyword evidence="2" id="KW-1185">Reference proteome</keyword>
<accession>A0A6G1H7C5</accession>
<evidence type="ECO:0000313" key="1">
    <source>
        <dbReference type="EMBL" id="KAF1988964.1"/>
    </source>
</evidence>
<name>A0A6G1H7C5_9PEZI</name>
<dbReference type="EMBL" id="ML977146">
    <property type="protein sequence ID" value="KAF1988964.1"/>
    <property type="molecule type" value="Genomic_DNA"/>
</dbReference>
<reference evidence="1" key="1">
    <citation type="journal article" date="2020" name="Stud. Mycol.">
        <title>101 Dothideomycetes genomes: a test case for predicting lifestyles and emergence of pathogens.</title>
        <authorList>
            <person name="Haridas S."/>
            <person name="Albert R."/>
            <person name="Binder M."/>
            <person name="Bloem J."/>
            <person name="Labutti K."/>
            <person name="Salamov A."/>
            <person name="Andreopoulos B."/>
            <person name="Baker S."/>
            <person name="Barry K."/>
            <person name="Bills G."/>
            <person name="Bluhm B."/>
            <person name="Cannon C."/>
            <person name="Castanera R."/>
            <person name="Culley D."/>
            <person name="Daum C."/>
            <person name="Ezra D."/>
            <person name="Gonzalez J."/>
            <person name="Henrissat B."/>
            <person name="Kuo A."/>
            <person name="Liang C."/>
            <person name="Lipzen A."/>
            <person name="Lutzoni F."/>
            <person name="Magnuson J."/>
            <person name="Mondo S."/>
            <person name="Nolan M."/>
            <person name="Ohm R."/>
            <person name="Pangilinan J."/>
            <person name="Park H.-J."/>
            <person name="Ramirez L."/>
            <person name="Alfaro M."/>
            <person name="Sun H."/>
            <person name="Tritt A."/>
            <person name="Yoshinaga Y."/>
            <person name="Zwiers L.-H."/>
            <person name="Turgeon B."/>
            <person name="Goodwin S."/>
            <person name="Spatafora J."/>
            <person name="Crous P."/>
            <person name="Grigoriev I."/>
        </authorList>
    </citation>
    <scope>NUCLEOTIDE SEQUENCE</scope>
    <source>
        <strain evidence="1">CBS 113979</strain>
    </source>
</reference>
<dbReference type="AlphaFoldDB" id="A0A6G1H7C5"/>
<dbReference type="Proteomes" id="UP000800041">
    <property type="component" value="Unassembled WGS sequence"/>
</dbReference>